<keyword evidence="1" id="KW-0472">Membrane</keyword>
<dbReference type="EMBL" id="FNKD01000003">
    <property type="protein sequence ID" value="SDQ94875.1"/>
    <property type="molecule type" value="Genomic_DNA"/>
</dbReference>
<keyword evidence="1" id="KW-0812">Transmembrane</keyword>
<feature type="transmembrane region" description="Helical" evidence="1">
    <location>
        <begin position="12"/>
        <end position="30"/>
    </location>
</feature>
<reference evidence="2 3" key="1">
    <citation type="submission" date="2016-10" db="EMBL/GenBank/DDBJ databases">
        <authorList>
            <person name="de Groot N.N."/>
        </authorList>
    </citation>
    <scope>NUCLEOTIDE SEQUENCE [LARGE SCALE GENOMIC DNA]</scope>
    <source>
        <strain evidence="2 3">CGMCC 1.10449</strain>
    </source>
</reference>
<sequence>MQNKNLSAQIRIHGLSPILNALVTLMYIFLTTKKVYH</sequence>
<accession>A0A1H1F1K6</accession>
<proteinExistence type="predicted"/>
<protein>
    <submittedName>
        <fullName evidence="2">Uncharacterized protein</fullName>
    </submittedName>
</protein>
<keyword evidence="1" id="KW-1133">Transmembrane helix</keyword>
<dbReference type="Proteomes" id="UP000199444">
    <property type="component" value="Unassembled WGS sequence"/>
</dbReference>
<evidence type="ECO:0000313" key="3">
    <source>
        <dbReference type="Proteomes" id="UP000199444"/>
    </source>
</evidence>
<name>A0A1H1F1K6_9BACI</name>
<evidence type="ECO:0000256" key="1">
    <source>
        <dbReference type="SAM" id="Phobius"/>
    </source>
</evidence>
<dbReference type="AlphaFoldDB" id="A0A1H1F1K6"/>
<evidence type="ECO:0000313" key="2">
    <source>
        <dbReference type="EMBL" id="SDQ94875.1"/>
    </source>
</evidence>
<organism evidence="2 3">
    <name type="scientific">Virgibacillus salinus</name>
    <dbReference type="NCBI Taxonomy" id="553311"/>
    <lineage>
        <taxon>Bacteria</taxon>
        <taxon>Bacillati</taxon>
        <taxon>Bacillota</taxon>
        <taxon>Bacilli</taxon>
        <taxon>Bacillales</taxon>
        <taxon>Bacillaceae</taxon>
        <taxon>Virgibacillus</taxon>
    </lineage>
</organism>
<gene>
    <name evidence="2" type="ORF">SAMN05216231_3162</name>
</gene>
<keyword evidence="3" id="KW-1185">Reference proteome</keyword>